<sequence length="533" mass="58501">MLQAIQFGVSVVQSIILDGTNQWRNGESLAGTLSADQLIYTPLRDVQTLARGGALRQSPESQICVSFNAGATMATIAVRRGKNRNISAVVTGQEMGQSLQSLEQPFSVIAPGLAGIPSFEEYKSEGIVRRAAARGDANNVFRNVLWILRSEPVQWEQFCSRLAEVFPDVAIDVVFDARNDEHILATVTRSGTRLPIDSSGTGILQAAQVLAYIGVYRPRLLILDEPDSHLHPDNQRKLARILSTIAEEEDFQVLMSTHSRHLLDECVSLGATTHWMSSGSREAAPLDTTQALMELGALDASDRLRNGATPLVLLTEDSNTSYIETILAANGFAEREYSVWSYNNCTKLFAAKALGRFILEHAPGTLVLVHLDRDYRADEDVDADLSDLRDAGLHAFATAGTDIESCFLRLDHLLTIYSDQPREAVESLLEDATIAVEEASTSQLINARTRQAYANRRDGQSQPNVGAIAHSCMAEYKANPARFRHGKQVLKALNRLAQERFGRMRRIDSVSNALLIDELTAARTALRDSDGSP</sequence>
<organism evidence="2 3">
    <name type="scientific">Cellulomonas iranensis</name>
    <dbReference type="NCBI Taxonomy" id="76862"/>
    <lineage>
        <taxon>Bacteria</taxon>
        <taxon>Bacillati</taxon>
        <taxon>Actinomycetota</taxon>
        <taxon>Actinomycetes</taxon>
        <taxon>Micrococcales</taxon>
        <taxon>Cellulomonadaceae</taxon>
        <taxon>Cellulomonas</taxon>
    </lineage>
</organism>
<feature type="domain" description="ATPase AAA-type core" evidence="1">
    <location>
        <begin position="177"/>
        <end position="264"/>
    </location>
</feature>
<protein>
    <recommendedName>
        <fullName evidence="1">ATPase AAA-type core domain-containing protein</fullName>
    </recommendedName>
</protein>
<name>A0ABU0GKK9_9CELL</name>
<dbReference type="Gene3D" id="3.40.50.300">
    <property type="entry name" value="P-loop containing nucleotide triphosphate hydrolases"/>
    <property type="match status" value="1"/>
</dbReference>
<dbReference type="EMBL" id="JAUSVM010000001">
    <property type="protein sequence ID" value="MDQ0425256.1"/>
    <property type="molecule type" value="Genomic_DNA"/>
</dbReference>
<dbReference type="InterPro" id="IPR003959">
    <property type="entry name" value="ATPase_AAA_core"/>
</dbReference>
<reference evidence="2 3" key="1">
    <citation type="submission" date="2023-07" db="EMBL/GenBank/DDBJ databases">
        <title>Sequencing the genomes of 1000 actinobacteria strains.</title>
        <authorList>
            <person name="Klenk H.-P."/>
        </authorList>
    </citation>
    <scope>NUCLEOTIDE SEQUENCE [LARGE SCALE GENOMIC DNA]</scope>
    <source>
        <strain evidence="2 3">DSM 14785</strain>
    </source>
</reference>
<evidence type="ECO:0000313" key="3">
    <source>
        <dbReference type="Proteomes" id="UP001240250"/>
    </source>
</evidence>
<gene>
    <name evidence="2" type="ORF">JO380_001637</name>
</gene>
<accession>A0ABU0GKK9</accession>
<dbReference type="Pfam" id="PF13304">
    <property type="entry name" value="AAA_21"/>
    <property type="match status" value="1"/>
</dbReference>
<evidence type="ECO:0000313" key="2">
    <source>
        <dbReference type="EMBL" id="MDQ0425256.1"/>
    </source>
</evidence>
<keyword evidence="3" id="KW-1185">Reference proteome</keyword>
<comment type="caution">
    <text evidence="2">The sequence shown here is derived from an EMBL/GenBank/DDBJ whole genome shotgun (WGS) entry which is preliminary data.</text>
</comment>
<dbReference type="PANTHER" id="PTHR43581:SF2">
    <property type="entry name" value="EXCINUCLEASE ATPASE SUBUNIT"/>
    <property type="match status" value="1"/>
</dbReference>
<dbReference type="InterPro" id="IPR027417">
    <property type="entry name" value="P-loop_NTPase"/>
</dbReference>
<evidence type="ECO:0000259" key="1">
    <source>
        <dbReference type="Pfam" id="PF13304"/>
    </source>
</evidence>
<proteinExistence type="predicted"/>
<dbReference type="CDD" id="cd00267">
    <property type="entry name" value="ABC_ATPase"/>
    <property type="match status" value="1"/>
</dbReference>
<dbReference type="Proteomes" id="UP001240250">
    <property type="component" value="Unassembled WGS sequence"/>
</dbReference>
<dbReference type="PANTHER" id="PTHR43581">
    <property type="entry name" value="ATP/GTP PHOSPHATASE"/>
    <property type="match status" value="1"/>
</dbReference>
<dbReference type="SUPFAM" id="SSF52540">
    <property type="entry name" value="P-loop containing nucleoside triphosphate hydrolases"/>
    <property type="match status" value="1"/>
</dbReference>
<dbReference type="InterPro" id="IPR051396">
    <property type="entry name" value="Bact_Antivir_Def_Nuclease"/>
</dbReference>